<evidence type="ECO:0000256" key="1">
    <source>
        <dbReference type="ARBA" id="ARBA00006845"/>
    </source>
</evidence>
<dbReference type="EMBL" id="CP014989">
    <property type="protein sequence ID" value="ANS79046.1"/>
    <property type="molecule type" value="Genomic_DNA"/>
</dbReference>
<name>A0A1B1NC99_9MICO</name>
<dbReference type="Gene3D" id="3.30.370.10">
    <property type="entry name" value="Barstar-like"/>
    <property type="match status" value="1"/>
</dbReference>
<dbReference type="OrthoDB" id="4866960at2"/>
<protein>
    <recommendedName>
        <fullName evidence="2">Barstar (barnase inhibitor) domain-containing protein</fullName>
    </recommendedName>
</protein>
<dbReference type="InterPro" id="IPR000468">
    <property type="entry name" value="Barstar"/>
</dbReference>
<evidence type="ECO:0000313" key="3">
    <source>
        <dbReference type="EMBL" id="ANS79046.1"/>
    </source>
</evidence>
<comment type="similarity">
    <text evidence="1">Belongs to the barstar family.</text>
</comment>
<dbReference type="Pfam" id="PF01337">
    <property type="entry name" value="Barstar"/>
    <property type="match status" value="1"/>
</dbReference>
<reference evidence="3 4" key="1">
    <citation type="submission" date="2016-03" db="EMBL/GenBank/DDBJ databases">
        <title>Shallow-sea hydrothermal system.</title>
        <authorList>
            <person name="Tang K."/>
        </authorList>
    </citation>
    <scope>NUCLEOTIDE SEQUENCE [LARGE SCALE GENOMIC DNA]</scope>
    <source>
        <strain evidence="3 4">JLT9</strain>
    </source>
</reference>
<dbReference type="AlphaFoldDB" id="A0A1B1NC99"/>
<gene>
    <name evidence="3" type="ORF">SGUI_1650</name>
</gene>
<dbReference type="RefSeq" id="WP_066638708.1">
    <property type="nucleotide sequence ID" value="NZ_CP014989.1"/>
</dbReference>
<dbReference type="InterPro" id="IPR035905">
    <property type="entry name" value="Barstar-like_sf"/>
</dbReference>
<evidence type="ECO:0000259" key="2">
    <source>
        <dbReference type="Pfam" id="PF01337"/>
    </source>
</evidence>
<feature type="domain" description="Barstar (barnase inhibitor)" evidence="2">
    <location>
        <begin position="34"/>
        <end position="103"/>
    </location>
</feature>
<dbReference type="KEGG" id="serj:SGUI_1650"/>
<dbReference type="SUPFAM" id="SSF52038">
    <property type="entry name" value="Barstar-related"/>
    <property type="match status" value="1"/>
</dbReference>
<sequence length="121" mass="13022">MIILAADRADDARAHFAQSGYAVAEVTTPRGGGLRETQAQLAQALRLPRTAATNLDAMADSLRDLGQIWDGQEVALLWEDAGALAERDGRAWWILSEILDDAESLAVVALGARRPEDGEQP</sequence>
<keyword evidence="4" id="KW-1185">Reference proteome</keyword>
<organism evidence="3 4">
    <name type="scientific">Serinicoccus hydrothermalis</name>
    <dbReference type="NCBI Taxonomy" id="1758689"/>
    <lineage>
        <taxon>Bacteria</taxon>
        <taxon>Bacillati</taxon>
        <taxon>Actinomycetota</taxon>
        <taxon>Actinomycetes</taxon>
        <taxon>Micrococcales</taxon>
        <taxon>Ornithinimicrobiaceae</taxon>
        <taxon>Serinicoccus</taxon>
    </lineage>
</organism>
<dbReference type="STRING" id="1758689.SGUI_1650"/>
<dbReference type="Proteomes" id="UP000092482">
    <property type="component" value="Chromosome"/>
</dbReference>
<evidence type="ECO:0000313" key="4">
    <source>
        <dbReference type="Proteomes" id="UP000092482"/>
    </source>
</evidence>
<proteinExistence type="inferred from homology"/>
<accession>A0A1B1NC99</accession>